<dbReference type="HOGENOM" id="CLU_2885432_0_0_1"/>
<sequence>MHGGKYYVSPSPRVDRVQDVPLPTHRVDAAVTSDSNLPINTAVRRIPLAAFSSFSRPQARPGY</sequence>
<reference evidence="1 2" key="1">
    <citation type="journal article" date="2012" name="PLoS Pathog.">
        <title>Diverse lifestyles and strategies of plant pathogenesis encoded in the genomes of eighteen Dothideomycetes fungi.</title>
        <authorList>
            <person name="Ohm R.A."/>
            <person name="Feau N."/>
            <person name="Henrissat B."/>
            <person name="Schoch C.L."/>
            <person name="Horwitz B.A."/>
            <person name="Barry K.W."/>
            <person name="Condon B.J."/>
            <person name="Copeland A.C."/>
            <person name="Dhillon B."/>
            <person name="Glaser F."/>
            <person name="Hesse C.N."/>
            <person name="Kosti I."/>
            <person name="LaButti K."/>
            <person name="Lindquist E.A."/>
            <person name="Lucas S."/>
            <person name="Salamov A.A."/>
            <person name="Bradshaw R.E."/>
            <person name="Ciuffetti L."/>
            <person name="Hamelin R.C."/>
            <person name="Kema G.H.J."/>
            <person name="Lawrence C."/>
            <person name="Scott J.A."/>
            <person name="Spatafora J.W."/>
            <person name="Turgeon B.G."/>
            <person name="de Wit P.J.G.M."/>
            <person name="Zhong S."/>
            <person name="Goodwin S.B."/>
            <person name="Grigoriev I.V."/>
        </authorList>
    </citation>
    <scope>NUCLEOTIDE SEQUENCE [LARGE SCALE GENOMIC DNA]</scope>
    <source>
        <strain evidence="1 2">UAMH 10762</strain>
    </source>
</reference>
<organism evidence="1 2">
    <name type="scientific">Baudoinia panamericana (strain UAMH 10762)</name>
    <name type="common">Angels' share fungus</name>
    <name type="synonym">Baudoinia compniacensis (strain UAMH 10762)</name>
    <dbReference type="NCBI Taxonomy" id="717646"/>
    <lineage>
        <taxon>Eukaryota</taxon>
        <taxon>Fungi</taxon>
        <taxon>Dikarya</taxon>
        <taxon>Ascomycota</taxon>
        <taxon>Pezizomycotina</taxon>
        <taxon>Dothideomycetes</taxon>
        <taxon>Dothideomycetidae</taxon>
        <taxon>Mycosphaerellales</taxon>
        <taxon>Teratosphaeriaceae</taxon>
        <taxon>Baudoinia</taxon>
    </lineage>
</organism>
<evidence type="ECO:0000313" key="1">
    <source>
        <dbReference type="EMBL" id="EMC96231.1"/>
    </source>
</evidence>
<protein>
    <submittedName>
        <fullName evidence="1">Uncharacterized protein</fullName>
    </submittedName>
</protein>
<gene>
    <name evidence="1" type="ORF">BAUCODRAFT_33580</name>
</gene>
<dbReference type="GeneID" id="19112173"/>
<dbReference type="EMBL" id="KB445555">
    <property type="protein sequence ID" value="EMC96231.1"/>
    <property type="molecule type" value="Genomic_DNA"/>
</dbReference>
<keyword evidence="2" id="KW-1185">Reference proteome</keyword>
<dbReference type="Proteomes" id="UP000011761">
    <property type="component" value="Unassembled WGS sequence"/>
</dbReference>
<evidence type="ECO:0000313" key="2">
    <source>
        <dbReference type="Proteomes" id="UP000011761"/>
    </source>
</evidence>
<name>M2MHW6_BAUPA</name>
<dbReference type="AlphaFoldDB" id="M2MHW6"/>
<dbReference type="KEGG" id="bcom:BAUCODRAFT_33580"/>
<proteinExistence type="predicted"/>
<dbReference type="RefSeq" id="XP_007676038.1">
    <property type="nucleotide sequence ID" value="XM_007677848.1"/>
</dbReference>
<accession>M2MHW6</accession>